<sequence length="452" mass="50983">MGHRHSRQRPGPGVNSTDTSCNAQYACVICGAVIHHCSTEQQHEMLASRDHWRKEKLGIFRRSISVPASEVEGTYLASPLAWSYLFRVLLQNPETEEFTISGIATIRDELIVPKDPATARIASTGVKPGQGATLFRPVDVTGGAGGHPAPESVLVAPSSSQSSSGSTRQILREKVCSDKRARAARRRSCPRGHLVHADCWLLVDRVIGHDLVTANVRLFVETVRDYWRSHGGPGETWAYEPAHHRKDVRDWGKRHKCDGWRTPKFGPDAEFTPRPGRERCMDNRYHQPRSPVRIPEIQALVDSVVKENEDTKRRSIHRSRDVRVSDSAAKIDIPVDIAMMILDYMYHTYDSVVDMIRDTRNLLEAFSWTLPDAYWISRCAPWPLFEIVDIPPGGEIDWVALCLGLEELLVEETWYCRSGLKLRATVLRSLEAIRVDFVRRLEGKARAAVVNS</sequence>
<keyword evidence="3" id="KW-1185">Reference proteome</keyword>
<proteinExistence type="predicted"/>
<reference evidence="2 3" key="1">
    <citation type="journal article" date="2018" name="IMA Fungus">
        <title>IMA Genome-F 9: Draft genome sequence of Annulohypoxylon stygium, Aspergillus mulundensis, Berkeleyomyces basicola (syn. Thielaviopsis basicola), Ceratocystis smalleyi, two Cercospora beticola strains, Coleophoma cylindrospora, Fusarium fracticaudum, Phialophora cf. hyalina, and Morchella septimelata.</title>
        <authorList>
            <person name="Wingfield B.D."/>
            <person name="Bills G.F."/>
            <person name="Dong Y."/>
            <person name="Huang W."/>
            <person name="Nel W.J."/>
            <person name="Swalarsk-Parry B.S."/>
            <person name="Vaghefi N."/>
            <person name="Wilken P.M."/>
            <person name="An Z."/>
            <person name="de Beer Z.W."/>
            <person name="De Vos L."/>
            <person name="Chen L."/>
            <person name="Duong T.A."/>
            <person name="Gao Y."/>
            <person name="Hammerbacher A."/>
            <person name="Kikkert J.R."/>
            <person name="Li Y."/>
            <person name="Li H."/>
            <person name="Li K."/>
            <person name="Li Q."/>
            <person name="Liu X."/>
            <person name="Ma X."/>
            <person name="Naidoo K."/>
            <person name="Pethybridge S.J."/>
            <person name="Sun J."/>
            <person name="Steenkamp E.T."/>
            <person name="van der Nest M.A."/>
            <person name="van Wyk S."/>
            <person name="Wingfield M.J."/>
            <person name="Xiong C."/>
            <person name="Yue Q."/>
            <person name="Zhang X."/>
        </authorList>
    </citation>
    <scope>NUCLEOTIDE SEQUENCE [LARGE SCALE GENOMIC DNA]</scope>
    <source>
        <strain evidence="2 3">DSM 5745</strain>
    </source>
</reference>
<name>A0A3D8SLE6_9EURO</name>
<evidence type="ECO:0000313" key="2">
    <source>
        <dbReference type="EMBL" id="RDW87082.1"/>
    </source>
</evidence>
<evidence type="ECO:0000313" key="3">
    <source>
        <dbReference type="Proteomes" id="UP000256690"/>
    </source>
</evidence>
<feature type="region of interest" description="Disordered" evidence="1">
    <location>
        <begin position="146"/>
        <end position="170"/>
    </location>
</feature>
<accession>A0A3D8SLE6</accession>
<dbReference type="STRING" id="1810919.A0A3D8SLE6"/>
<evidence type="ECO:0000256" key="1">
    <source>
        <dbReference type="SAM" id="MobiDB-lite"/>
    </source>
</evidence>
<dbReference type="AlphaFoldDB" id="A0A3D8SLE6"/>
<protein>
    <submittedName>
        <fullName evidence="2">Uncharacterized protein</fullName>
    </submittedName>
</protein>
<dbReference type="OrthoDB" id="4524525at2759"/>
<comment type="caution">
    <text evidence="2">The sequence shown here is derived from an EMBL/GenBank/DDBJ whole genome shotgun (WGS) entry which is preliminary data.</text>
</comment>
<dbReference type="GeneID" id="38114094"/>
<dbReference type="RefSeq" id="XP_026606606.1">
    <property type="nucleotide sequence ID" value="XM_026745740.1"/>
</dbReference>
<organism evidence="2 3">
    <name type="scientific">Aspergillus mulundensis</name>
    <dbReference type="NCBI Taxonomy" id="1810919"/>
    <lineage>
        <taxon>Eukaryota</taxon>
        <taxon>Fungi</taxon>
        <taxon>Dikarya</taxon>
        <taxon>Ascomycota</taxon>
        <taxon>Pezizomycotina</taxon>
        <taxon>Eurotiomycetes</taxon>
        <taxon>Eurotiomycetidae</taxon>
        <taxon>Eurotiales</taxon>
        <taxon>Aspergillaceae</taxon>
        <taxon>Aspergillus</taxon>
        <taxon>Aspergillus subgen. Nidulantes</taxon>
    </lineage>
</organism>
<dbReference type="EMBL" id="PVWQ01000003">
    <property type="protein sequence ID" value="RDW87082.1"/>
    <property type="molecule type" value="Genomic_DNA"/>
</dbReference>
<gene>
    <name evidence="2" type="ORF">DSM5745_03724</name>
</gene>
<dbReference type="Proteomes" id="UP000256690">
    <property type="component" value="Unassembled WGS sequence"/>
</dbReference>